<dbReference type="CDD" id="cd24057">
    <property type="entry name" value="ASKHA_NBD_ROK_NAGK"/>
    <property type="match status" value="1"/>
</dbReference>
<keyword evidence="3" id="KW-1185">Reference proteome</keyword>
<dbReference type="Pfam" id="PF00480">
    <property type="entry name" value="ROK"/>
    <property type="match status" value="1"/>
</dbReference>
<dbReference type="EMBL" id="FUXL01000012">
    <property type="protein sequence ID" value="SKA30000.1"/>
    <property type="molecule type" value="Genomic_DNA"/>
</dbReference>
<sequence>MNESLAPLRPAAILCADIGGSFIHAALADDAGVLSGHWRVPTPTTDFASFVAALDEVARHYRDHLPPRASLSISVAGLVDPDNGTMISANIPCVTGRPLASELSAALGRPVEIANDADCFAVAEALSGAGRGHAIVFGAILGTGVGGGLVVEGRLVRGAGGLTGEWGHGPIVASYARSGRFVPRFQCGCGRIGCVDTVGGARGMERLDATLHGGSPRDSRAILAAWREGEPRALETIETYLDLVAEPLALVVNVTGAGIVPVGGGLSNDGELISALDKAVRERILRRTDRPLVVAALNRADAGLRGAALLGLRHSAA</sequence>
<keyword evidence="2" id="KW-0418">Kinase</keyword>
<reference evidence="2 3" key="1">
    <citation type="submission" date="2017-02" db="EMBL/GenBank/DDBJ databases">
        <authorList>
            <person name="Peterson S.W."/>
        </authorList>
    </citation>
    <scope>NUCLEOTIDE SEQUENCE [LARGE SCALE GENOMIC DNA]</scope>
    <source>
        <strain evidence="2 3">USBA 369</strain>
    </source>
</reference>
<comment type="similarity">
    <text evidence="1">Belongs to the ROK (NagC/XylR) family.</text>
</comment>
<dbReference type="PROSITE" id="PS01125">
    <property type="entry name" value="ROK"/>
    <property type="match status" value="1"/>
</dbReference>
<dbReference type="STRING" id="1365950.SAMN05428963_11298"/>
<dbReference type="Proteomes" id="UP000190135">
    <property type="component" value="Unassembled WGS sequence"/>
</dbReference>
<keyword evidence="2" id="KW-0808">Transferase</keyword>
<accession>A0A1T4SP05</accession>
<organism evidence="2 3">
    <name type="scientific">Consotaella salsifontis</name>
    <dbReference type="NCBI Taxonomy" id="1365950"/>
    <lineage>
        <taxon>Bacteria</taxon>
        <taxon>Pseudomonadati</taxon>
        <taxon>Pseudomonadota</taxon>
        <taxon>Alphaproteobacteria</taxon>
        <taxon>Hyphomicrobiales</taxon>
        <taxon>Aurantimonadaceae</taxon>
        <taxon>Consotaella</taxon>
    </lineage>
</organism>
<dbReference type="AlphaFoldDB" id="A0A1T4SP05"/>
<evidence type="ECO:0000313" key="3">
    <source>
        <dbReference type="Proteomes" id="UP000190135"/>
    </source>
</evidence>
<dbReference type="InterPro" id="IPR000600">
    <property type="entry name" value="ROK"/>
</dbReference>
<dbReference type="OrthoDB" id="9810372at2"/>
<dbReference type="Gene3D" id="3.30.420.40">
    <property type="match status" value="2"/>
</dbReference>
<protein>
    <submittedName>
        <fullName evidence="2">N-acetylglucosamine kinase</fullName>
    </submittedName>
</protein>
<dbReference type="PANTHER" id="PTHR18964:SF149">
    <property type="entry name" value="BIFUNCTIONAL UDP-N-ACETYLGLUCOSAMINE 2-EPIMERASE_N-ACETYLMANNOSAMINE KINASE"/>
    <property type="match status" value="1"/>
</dbReference>
<dbReference type="RefSeq" id="WP_078709481.1">
    <property type="nucleotide sequence ID" value="NZ_FUXL01000012.1"/>
</dbReference>
<gene>
    <name evidence="2" type="ORF">SAMN05428963_11298</name>
</gene>
<proteinExistence type="inferred from homology"/>
<dbReference type="InterPro" id="IPR049874">
    <property type="entry name" value="ROK_cs"/>
</dbReference>
<dbReference type="GO" id="GO:0016301">
    <property type="term" value="F:kinase activity"/>
    <property type="evidence" value="ECO:0007669"/>
    <property type="project" value="UniProtKB-KW"/>
</dbReference>
<name>A0A1T4SP05_9HYPH</name>
<dbReference type="PANTHER" id="PTHR18964">
    <property type="entry name" value="ROK (REPRESSOR, ORF, KINASE) FAMILY"/>
    <property type="match status" value="1"/>
</dbReference>
<evidence type="ECO:0000313" key="2">
    <source>
        <dbReference type="EMBL" id="SKA30000.1"/>
    </source>
</evidence>
<dbReference type="InterPro" id="IPR043129">
    <property type="entry name" value="ATPase_NBD"/>
</dbReference>
<dbReference type="SUPFAM" id="SSF53067">
    <property type="entry name" value="Actin-like ATPase domain"/>
    <property type="match status" value="1"/>
</dbReference>
<evidence type="ECO:0000256" key="1">
    <source>
        <dbReference type="ARBA" id="ARBA00006479"/>
    </source>
</evidence>